<accession>A0AAW2NQC2</accession>
<sequence>MQEAPRRRLFKEREVEREQPEATSREEPKKGQAEEGSEVGSSERERGKRREPRISKAEVDDVGRQIERLGKQIDELKRRGEIVSQNRNSPFSNKILTEVVDLGFRMPDVPKYDGHERSSRACCRVRVGNESLWSI</sequence>
<protein>
    <submittedName>
        <fullName evidence="2">Uncharacterized protein</fullName>
    </submittedName>
</protein>
<reference evidence="2" key="2">
    <citation type="journal article" date="2024" name="Plant">
        <title>Genomic evolution and insights into agronomic trait innovations of Sesamum species.</title>
        <authorList>
            <person name="Miao H."/>
            <person name="Wang L."/>
            <person name="Qu L."/>
            <person name="Liu H."/>
            <person name="Sun Y."/>
            <person name="Le M."/>
            <person name="Wang Q."/>
            <person name="Wei S."/>
            <person name="Zheng Y."/>
            <person name="Lin W."/>
            <person name="Duan Y."/>
            <person name="Cao H."/>
            <person name="Xiong S."/>
            <person name="Wang X."/>
            <person name="Wei L."/>
            <person name="Li C."/>
            <person name="Ma Q."/>
            <person name="Ju M."/>
            <person name="Zhao R."/>
            <person name="Li G."/>
            <person name="Mu C."/>
            <person name="Tian Q."/>
            <person name="Mei H."/>
            <person name="Zhang T."/>
            <person name="Gao T."/>
            <person name="Zhang H."/>
        </authorList>
    </citation>
    <scope>NUCLEOTIDE SEQUENCE</scope>
    <source>
        <strain evidence="2">G02</strain>
    </source>
</reference>
<feature type="compositionally biased region" description="Basic and acidic residues" evidence="1">
    <location>
        <begin position="1"/>
        <end position="33"/>
    </location>
</feature>
<comment type="caution">
    <text evidence="2">The sequence shown here is derived from an EMBL/GenBank/DDBJ whole genome shotgun (WGS) entry which is preliminary data.</text>
</comment>
<name>A0AAW2NQC2_SESRA</name>
<evidence type="ECO:0000313" key="2">
    <source>
        <dbReference type="EMBL" id="KAL0344706.1"/>
    </source>
</evidence>
<feature type="region of interest" description="Disordered" evidence="1">
    <location>
        <begin position="1"/>
        <end position="63"/>
    </location>
</feature>
<gene>
    <name evidence="2" type="ORF">Sradi_4301900</name>
</gene>
<dbReference type="AlphaFoldDB" id="A0AAW2NQC2"/>
<dbReference type="EMBL" id="JACGWJ010000019">
    <property type="protein sequence ID" value="KAL0344706.1"/>
    <property type="molecule type" value="Genomic_DNA"/>
</dbReference>
<evidence type="ECO:0000256" key="1">
    <source>
        <dbReference type="SAM" id="MobiDB-lite"/>
    </source>
</evidence>
<proteinExistence type="predicted"/>
<reference evidence="2" key="1">
    <citation type="submission" date="2020-06" db="EMBL/GenBank/DDBJ databases">
        <authorList>
            <person name="Li T."/>
            <person name="Hu X."/>
            <person name="Zhang T."/>
            <person name="Song X."/>
            <person name="Zhang H."/>
            <person name="Dai N."/>
            <person name="Sheng W."/>
            <person name="Hou X."/>
            <person name="Wei L."/>
        </authorList>
    </citation>
    <scope>NUCLEOTIDE SEQUENCE</scope>
    <source>
        <strain evidence="2">G02</strain>
        <tissue evidence="2">Leaf</tissue>
    </source>
</reference>
<feature type="compositionally biased region" description="Basic and acidic residues" evidence="1">
    <location>
        <begin position="41"/>
        <end position="63"/>
    </location>
</feature>
<organism evidence="2">
    <name type="scientific">Sesamum radiatum</name>
    <name type="common">Black benniseed</name>
    <dbReference type="NCBI Taxonomy" id="300843"/>
    <lineage>
        <taxon>Eukaryota</taxon>
        <taxon>Viridiplantae</taxon>
        <taxon>Streptophyta</taxon>
        <taxon>Embryophyta</taxon>
        <taxon>Tracheophyta</taxon>
        <taxon>Spermatophyta</taxon>
        <taxon>Magnoliopsida</taxon>
        <taxon>eudicotyledons</taxon>
        <taxon>Gunneridae</taxon>
        <taxon>Pentapetalae</taxon>
        <taxon>asterids</taxon>
        <taxon>lamiids</taxon>
        <taxon>Lamiales</taxon>
        <taxon>Pedaliaceae</taxon>
        <taxon>Sesamum</taxon>
    </lineage>
</organism>